<protein>
    <submittedName>
        <fullName evidence="1">Uncharacterized protein</fullName>
    </submittedName>
</protein>
<dbReference type="EMBL" id="CP111013">
    <property type="protein sequence ID" value="WAQ97382.1"/>
    <property type="molecule type" value="Genomic_DNA"/>
</dbReference>
<dbReference type="Proteomes" id="UP001164746">
    <property type="component" value="Chromosome 2"/>
</dbReference>
<evidence type="ECO:0000313" key="2">
    <source>
        <dbReference type="EMBL" id="WAR20699.1"/>
    </source>
</evidence>
<gene>
    <name evidence="2" type="ORF">MAR_014673</name>
    <name evidence="1" type="ORF">MAR_030072</name>
</gene>
<accession>A0ABY7DL01</accession>
<name>A0ABY7DL01_MYAAR</name>
<evidence type="ECO:0000313" key="3">
    <source>
        <dbReference type="Proteomes" id="UP001164746"/>
    </source>
</evidence>
<dbReference type="EMBL" id="CP111023">
    <property type="protein sequence ID" value="WAR20699.1"/>
    <property type="molecule type" value="Genomic_DNA"/>
</dbReference>
<reference evidence="1" key="1">
    <citation type="submission" date="2022-11" db="EMBL/GenBank/DDBJ databases">
        <title>Centuries of genome instability and evolution in soft-shell clam transmissible cancer (bioRxiv).</title>
        <authorList>
            <person name="Hart S.F.M."/>
            <person name="Yonemitsu M.A."/>
            <person name="Giersch R.M."/>
            <person name="Beal B.F."/>
            <person name="Arriagada G."/>
            <person name="Davis B.W."/>
            <person name="Ostrander E.A."/>
            <person name="Goff S.P."/>
            <person name="Metzger M.J."/>
        </authorList>
    </citation>
    <scope>NUCLEOTIDE SEQUENCE</scope>
    <source>
        <strain evidence="1">MELC-2E11</strain>
        <tissue evidence="1">Siphon/mantle</tissue>
    </source>
</reference>
<evidence type="ECO:0000313" key="1">
    <source>
        <dbReference type="EMBL" id="WAQ97382.1"/>
    </source>
</evidence>
<organism evidence="1 3">
    <name type="scientific">Mya arenaria</name>
    <name type="common">Soft-shell clam</name>
    <dbReference type="NCBI Taxonomy" id="6604"/>
    <lineage>
        <taxon>Eukaryota</taxon>
        <taxon>Metazoa</taxon>
        <taxon>Spiralia</taxon>
        <taxon>Lophotrochozoa</taxon>
        <taxon>Mollusca</taxon>
        <taxon>Bivalvia</taxon>
        <taxon>Autobranchia</taxon>
        <taxon>Heteroconchia</taxon>
        <taxon>Euheterodonta</taxon>
        <taxon>Imparidentia</taxon>
        <taxon>Neoheterodontei</taxon>
        <taxon>Myida</taxon>
        <taxon>Myoidea</taxon>
        <taxon>Myidae</taxon>
        <taxon>Mya</taxon>
    </lineage>
</organism>
<dbReference type="Proteomes" id="UP001164746">
    <property type="component" value="Chromosome 12"/>
</dbReference>
<proteinExistence type="predicted"/>
<sequence length="148" mass="17118">MINLAIFKYEYGTKAVPNNIIKLTFVLLQSSFIFWKEFQELHKAFWKWQLSQSVRSILLQNAHPAAILQTHRTRQFVDLYMVQGVLHIIEDDGHATPARNMRCDFGMLMMFCWLVQNAGLQSLNTTLLQHITVKPNPAASNKKTKISK</sequence>
<keyword evidence="3" id="KW-1185">Reference proteome</keyword>